<organism evidence="2 3">
    <name type="scientific">Eutypa lata (strain UCR-EL1)</name>
    <name type="common">Grapevine dieback disease fungus</name>
    <name type="synonym">Eutypa armeniacae</name>
    <dbReference type="NCBI Taxonomy" id="1287681"/>
    <lineage>
        <taxon>Eukaryota</taxon>
        <taxon>Fungi</taxon>
        <taxon>Dikarya</taxon>
        <taxon>Ascomycota</taxon>
        <taxon>Pezizomycotina</taxon>
        <taxon>Sordariomycetes</taxon>
        <taxon>Xylariomycetidae</taxon>
        <taxon>Xylariales</taxon>
        <taxon>Diatrypaceae</taxon>
        <taxon>Eutypa</taxon>
    </lineage>
</organism>
<evidence type="ECO:0000313" key="3">
    <source>
        <dbReference type="Proteomes" id="UP000012174"/>
    </source>
</evidence>
<keyword evidence="3" id="KW-1185">Reference proteome</keyword>
<feature type="region of interest" description="Disordered" evidence="1">
    <location>
        <begin position="309"/>
        <end position="332"/>
    </location>
</feature>
<protein>
    <submittedName>
        <fullName evidence="2">Uncharacterized protein</fullName>
    </submittedName>
</protein>
<dbReference type="AlphaFoldDB" id="M7SZX7"/>
<dbReference type="eggNOG" id="ENOG502S3Z9">
    <property type="taxonomic scope" value="Eukaryota"/>
</dbReference>
<feature type="compositionally biased region" description="Basic and acidic residues" evidence="1">
    <location>
        <begin position="313"/>
        <end position="324"/>
    </location>
</feature>
<dbReference type="InterPro" id="IPR058940">
    <property type="entry name" value="mS26_fungi"/>
</dbReference>
<reference evidence="3" key="1">
    <citation type="journal article" date="2013" name="Genome Announc.">
        <title>Draft genome sequence of the grapevine dieback fungus Eutypa lata UCR-EL1.</title>
        <authorList>
            <person name="Blanco-Ulate B."/>
            <person name="Rolshausen P.E."/>
            <person name="Cantu D."/>
        </authorList>
    </citation>
    <scope>NUCLEOTIDE SEQUENCE [LARGE SCALE GENOMIC DNA]</scope>
    <source>
        <strain evidence="3">UCR-EL1</strain>
    </source>
</reference>
<evidence type="ECO:0000313" key="2">
    <source>
        <dbReference type="EMBL" id="EMR63126.1"/>
    </source>
</evidence>
<dbReference type="HOGENOM" id="CLU_065203_0_0_1"/>
<dbReference type="CDD" id="cd23703">
    <property type="entry name" value="mS26_PET12"/>
    <property type="match status" value="1"/>
</dbReference>
<proteinExistence type="predicted"/>
<dbReference type="EMBL" id="KB707266">
    <property type="protein sequence ID" value="EMR63126.1"/>
    <property type="molecule type" value="Genomic_DNA"/>
</dbReference>
<sequence length="332" mass="36856">MPPLRPRPALLPRSSCCISSSSSSSNPTPRAFFSSSTPTQQRQQQPKPKQTHRQIIPPESPLFINVPNPPQDQSIEAQRELKPIKGHLPTPRAIFRHRDAHLKPTAGFLSRSAPQPTSAKAQLAAGSEIQAWKRRMAAGRRENLGEGLRELWARKQTLDARRAHDRAAKLAANRAAATAPEREDERLTRATVNAKTLATAVQPDPERFERALASRAVTDAVAAEKSERRRDAIQELYMSARRGPFIVDEGGLEAAVEREFGEDGHRFRGRSPTNQPIVSVWDLEGSPDTVGDMLREVSGRDGRVLVDLTTQRSKTEKRQKRVAEELTGGKMD</sequence>
<evidence type="ECO:0000256" key="1">
    <source>
        <dbReference type="SAM" id="MobiDB-lite"/>
    </source>
</evidence>
<feature type="compositionally biased region" description="Low complexity" evidence="1">
    <location>
        <begin position="7"/>
        <end position="25"/>
    </location>
</feature>
<dbReference type="KEGG" id="ela:UCREL1_9941"/>
<gene>
    <name evidence="2" type="ORF">UCREL1_9941</name>
</gene>
<feature type="region of interest" description="Disordered" evidence="1">
    <location>
        <begin position="1"/>
        <end position="74"/>
    </location>
</feature>
<name>M7SZX7_EUTLA</name>
<dbReference type="OMA" id="WNLGPPP"/>
<feature type="compositionally biased region" description="Low complexity" evidence="1">
    <location>
        <begin position="34"/>
        <end position="48"/>
    </location>
</feature>
<accession>M7SZX7</accession>
<dbReference type="Proteomes" id="UP000012174">
    <property type="component" value="Unassembled WGS sequence"/>
</dbReference>
<dbReference type="Pfam" id="PF26163">
    <property type="entry name" value="mS26"/>
    <property type="match status" value="1"/>
</dbReference>
<dbReference type="STRING" id="1287681.M7SZX7"/>
<dbReference type="OrthoDB" id="5223508at2759"/>